<dbReference type="eggNOG" id="ENOG50330FH">
    <property type="taxonomic scope" value="Bacteria"/>
</dbReference>
<protein>
    <submittedName>
        <fullName evidence="1">Uncharacterized protein</fullName>
    </submittedName>
</protein>
<dbReference type="RefSeq" id="WP_036172334.1">
    <property type="nucleotide sequence ID" value="NZ_AVCZ01000003.1"/>
</dbReference>
<evidence type="ECO:0000313" key="1">
    <source>
        <dbReference type="EMBL" id="KGR91919.1"/>
    </source>
</evidence>
<reference evidence="1 2" key="1">
    <citation type="submission" date="2014-02" db="EMBL/GenBank/DDBJ databases">
        <title>Draft genome sequence of Lysinibacillus massiliensis CCUG 49529.</title>
        <authorList>
            <person name="Zhang F."/>
            <person name="Wang G."/>
            <person name="Zhang L."/>
        </authorList>
    </citation>
    <scope>NUCLEOTIDE SEQUENCE [LARGE SCALE GENOMIC DNA]</scope>
    <source>
        <strain evidence="1 2">CCUG 49529</strain>
    </source>
</reference>
<dbReference type="EMBL" id="JPVQ01000003">
    <property type="protein sequence ID" value="KGR91919.1"/>
    <property type="molecule type" value="Genomic_DNA"/>
</dbReference>
<accession>A0A0A3J4G9</accession>
<organism evidence="1 2">
    <name type="scientific">Ureibacillus massiliensis 4400831 = CIP 108448 = CCUG 49529</name>
    <dbReference type="NCBI Taxonomy" id="1211035"/>
    <lineage>
        <taxon>Bacteria</taxon>
        <taxon>Bacillati</taxon>
        <taxon>Bacillota</taxon>
        <taxon>Bacilli</taxon>
        <taxon>Bacillales</taxon>
        <taxon>Caryophanaceae</taxon>
        <taxon>Ureibacillus</taxon>
    </lineage>
</organism>
<comment type="caution">
    <text evidence="1">The sequence shown here is derived from an EMBL/GenBank/DDBJ whole genome shotgun (WGS) entry which is preliminary data.</text>
</comment>
<dbReference type="OrthoDB" id="2473667at2"/>
<dbReference type="AlphaFoldDB" id="A0A0A3J4G9"/>
<keyword evidence="2" id="KW-1185">Reference proteome</keyword>
<sequence length="281" mass="31500">MTINSSMMDRKILISIFFIFLSFFGLFSLKAEASSVEDSPLTEDEKQYLINILKFSEVEVDNLPVEVAKDLVKKEAKIIGEFTETFDMADAGTSSTLEEIEVFAISDSDMTFRGKVLALSSSSVSGYDAFYAYVNYDWLNRPYWKITDKITIGFPDFLGAYMTTSNGKITGHHSSHWVYNTNTRTSTTYYTSTTPTDSHPSAGVSAAFDLYDSISTNHRLQGQVSQYFYVKKTLSGKANVRFEYGHQQVAFSPNVSIFPSGLGIAPAVGVDTKQWYESFEY</sequence>
<evidence type="ECO:0000313" key="2">
    <source>
        <dbReference type="Proteomes" id="UP000030595"/>
    </source>
</evidence>
<dbReference type="Proteomes" id="UP000030595">
    <property type="component" value="Unassembled WGS sequence"/>
</dbReference>
<name>A0A0A3J4G9_9BACL</name>
<proteinExistence type="predicted"/>
<gene>
    <name evidence="1" type="ORF">CD30_03185</name>
</gene>